<protein>
    <submittedName>
        <fullName evidence="1">Uncharacterized protein</fullName>
    </submittedName>
</protein>
<name>A0A7D5Z7A7_9HYPO</name>
<dbReference type="AlphaFoldDB" id="A0A7D5Z7A7"/>
<dbReference type="GeneID" id="90967916"/>
<sequence length="162" mass="18972">MAAQYTELLRATGVDYLRTDAEEEDQTHLETMQAFDTIELDEEELVLAREAAKQRFNRTQVRPNLYSYDWSDAHGAFWDRVKKRLTTRLDAWGASLDKVQTKAVSNEFEMEILIETPTPITRVHRRMWRHNLGYSLLQPGTAIGTRKEEIYLLLAHFQLDDK</sequence>
<accession>A0A7D5Z7A7</accession>
<dbReference type="RefSeq" id="XP_065987078.1">
    <property type="nucleotide sequence ID" value="XM_066130908.1"/>
</dbReference>
<evidence type="ECO:0000313" key="1">
    <source>
        <dbReference type="EMBL" id="QLI70726.1"/>
    </source>
</evidence>
<dbReference type="KEGG" id="mbrn:90967916"/>
<keyword evidence="2" id="KW-1185">Reference proteome</keyword>
<reference evidence="1 2" key="1">
    <citation type="submission" date="2020-07" db="EMBL/GenBank/DDBJ databases">
        <title>Telomere length de novo assembly of all 7 chromosomes of the fungus, Metarhizium brunneum, using a novel assembly pipeline.</title>
        <authorList>
            <person name="Saud z."/>
            <person name="Kortsinoglou A."/>
            <person name="Kouvelis V.N."/>
            <person name="Butt T.M."/>
        </authorList>
    </citation>
    <scope>NUCLEOTIDE SEQUENCE [LARGE SCALE GENOMIC DNA]</scope>
    <source>
        <strain evidence="1 2">4556</strain>
    </source>
</reference>
<dbReference type="EMBL" id="CP058935">
    <property type="protein sequence ID" value="QLI70726.1"/>
    <property type="molecule type" value="Genomic_DNA"/>
</dbReference>
<gene>
    <name evidence="1" type="ORF">G6M90_00g069360</name>
</gene>
<evidence type="ECO:0000313" key="2">
    <source>
        <dbReference type="Proteomes" id="UP000510686"/>
    </source>
</evidence>
<dbReference type="OrthoDB" id="10299022at2759"/>
<organism evidence="1 2">
    <name type="scientific">Metarhizium brunneum</name>
    <dbReference type="NCBI Taxonomy" id="500148"/>
    <lineage>
        <taxon>Eukaryota</taxon>
        <taxon>Fungi</taxon>
        <taxon>Dikarya</taxon>
        <taxon>Ascomycota</taxon>
        <taxon>Pezizomycotina</taxon>
        <taxon>Sordariomycetes</taxon>
        <taxon>Hypocreomycetidae</taxon>
        <taxon>Hypocreales</taxon>
        <taxon>Clavicipitaceae</taxon>
        <taxon>Metarhizium</taxon>
    </lineage>
</organism>
<proteinExistence type="predicted"/>
<dbReference type="Proteomes" id="UP000510686">
    <property type="component" value="Chromosome 4"/>
</dbReference>